<evidence type="ECO:0000313" key="12">
    <source>
        <dbReference type="Proteomes" id="UP000291088"/>
    </source>
</evidence>
<keyword evidence="12" id="KW-1185">Reference proteome</keyword>
<feature type="domain" description="NodB homology" evidence="10">
    <location>
        <begin position="489"/>
        <end position="678"/>
    </location>
</feature>
<evidence type="ECO:0000259" key="10">
    <source>
        <dbReference type="PROSITE" id="PS51677"/>
    </source>
</evidence>
<dbReference type="AlphaFoldDB" id="A0A4Q2TSK2"/>
<dbReference type="Gene3D" id="3.20.20.80">
    <property type="entry name" value="Glycosidases"/>
    <property type="match status" value="1"/>
</dbReference>
<feature type="region of interest" description="Disordered" evidence="8">
    <location>
        <begin position="1122"/>
        <end position="1160"/>
    </location>
</feature>
<dbReference type="CDD" id="cd06423">
    <property type="entry name" value="CESA_like"/>
    <property type="match status" value="1"/>
</dbReference>
<comment type="caution">
    <text evidence="11">The sequence shown here is derived from an EMBL/GenBank/DDBJ whole genome shotgun (WGS) entry which is preliminary data.</text>
</comment>
<dbReference type="GO" id="GO:0016757">
    <property type="term" value="F:glycosyltransferase activity"/>
    <property type="evidence" value="ECO:0007669"/>
    <property type="project" value="UniProtKB-KW"/>
</dbReference>
<accession>A0A4Q2TSK2</accession>
<comment type="similarity">
    <text evidence="2">Belongs to the glycosyltransferase 2 family.</text>
</comment>
<dbReference type="InterPro" id="IPR029044">
    <property type="entry name" value="Nucleotide-diphossugar_trans"/>
</dbReference>
<dbReference type="GO" id="GO:0016810">
    <property type="term" value="F:hydrolase activity, acting on carbon-nitrogen (but not peptide) bonds"/>
    <property type="evidence" value="ECO:0007669"/>
    <property type="project" value="InterPro"/>
</dbReference>
<evidence type="ECO:0000256" key="6">
    <source>
        <dbReference type="ARBA" id="ARBA00022679"/>
    </source>
</evidence>
<evidence type="ECO:0000256" key="9">
    <source>
        <dbReference type="SAM" id="Phobius"/>
    </source>
</evidence>
<name>A0A4Q2TSK2_9HYPH</name>
<dbReference type="Gene3D" id="3.90.550.10">
    <property type="entry name" value="Spore Coat Polysaccharide Biosynthesis Protein SpsA, Chain A"/>
    <property type="match status" value="1"/>
</dbReference>
<comment type="function">
    <text evidence="1">Is involved in generating a small heat-stable compound (Nod), an acylated oligomer of N-acetylglucosamine, that stimulates mitosis in various plant protoplasts.</text>
</comment>
<dbReference type="Pfam" id="PF01522">
    <property type="entry name" value="Polysacc_deac_1"/>
    <property type="match status" value="1"/>
</dbReference>
<keyword evidence="5" id="KW-0328">Glycosyltransferase</keyword>
<feature type="transmembrane region" description="Helical" evidence="9">
    <location>
        <begin position="1045"/>
        <end position="1065"/>
    </location>
</feature>
<dbReference type="Gene3D" id="3.10.50.10">
    <property type="match status" value="1"/>
</dbReference>
<evidence type="ECO:0000256" key="1">
    <source>
        <dbReference type="ARBA" id="ARBA00003236"/>
    </source>
</evidence>
<dbReference type="Proteomes" id="UP000291088">
    <property type="component" value="Unassembled WGS sequence"/>
</dbReference>
<feature type="transmembrane region" description="Helical" evidence="9">
    <location>
        <begin position="719"/>
        <end position="738"/>
    </location>
</feature>
<evidence type="ECO:0000256" key="3">
    <source>
        <dbReference type="ARBA" id="ARBA00010973"/>
    </source>
</evidence>
<evidence type="ECO:0000256" key="7">
    <source>
        <dbReference type="ARBA" id="ARBA00032976"/>
    </source>
</evidence>
<comment type="similarity">
    <text evidence="3">Belongs to the polysaccharide deacetylase family.</text>
</comment>
<dbReference type="InterPro" id="IPR002509">
    <property type="entry name" value="NODB_dom"/>
</dbReference>
<feature type="region of interest" description="Disordered" evidence="8">
    <location>
        <begin position="75"/>
        <end position="97"/>
    </location>
</feature>
<dbReference type="SUPFAM" id="SSF88713">
    <property type="entry name" value="Glycoside hydrolase/deacetylase"/>
    <property type="match status" value="1"/>
</dbReference>
<dbReference type="InterPro" id="IPR011330">
    <property type="entry name" value="Glyco_hydro/deAcase_b/a-brl"/>
</dbReference>
<keyword evidence="9" id="KW-0812">Transmembrane</keyword>
<dbReference type="PROSITE" id="PS51677">
    <property type="entry name" value="NODB"/>
    <property type="match status" value="1"/>
</dbReference>
<dbReference type="Pfam" id="PF13641">
    <property type="entry name" value="Glyco_tranf_2_3"/>
    <property type="match status" value="1"/>
</dbReference>
<protein>
    <recommendedName>
        <fullName evidence="4">Chitooligosaccharide deacetylase</fullName>
    </recommendedName>
    <alternativeName>
        <fullName evidence="7">Nodulation protein B</fullName>
    </alternativeName>
</protein>
<evidence type="ECO:0000256" key="2">
    <source>
        <dbReference type="ARBA" id="ARBA00006739"/>
    </source>
</evidence>
<organism evidence="11 12">
    <name type="scientific">Ciceribacter ferrooxidans</name>
    <dbReference type="NCBI Taxonomy" id="2509717"/>
    <lineage>
        <taxon>Bacteria</taxon>
        <taxon>Pseudomonadati</taxon>
        <taxon>Pseudomonadota</taxon>
        <taxon>Alphaproteobacteria</taxon>
        <taxon>Hyphomicrobiales</taxon>
        <taxon>Rhizobiaceae</taxon>
        <taxon>Ciceribacter</taxon>
    </lineage>
</organism>
<feature type="transmembrane region" description="Helical" evidence="9">
    <location>
        <begin position="1002"/>
        <end position="1025"/>
    </location>
</feature>
<evidence type="ECO:0000313" key="11">
    <source>
        <dbReference type="EMBL" id="RYC23709.1"/>
    </source>
</evidence>
<dbReference type="Gene3D" id="3.20.20.370">
    <property type="entry name" value="Glycoside hydrolase/deacetylase"/>
    <property type="match status" value="1"/>
</dbReference>
<dbReference type="EMBL" id="SDVB01000102">
    <property type="protein sequence ID" value="RYC23709.1"/>
    <property type="molecule type" value="Genomic_DNA"/>
</dbReference>
<dbReference type="SUPFAM" id="SSF51445">
    <property type="entry name" value="(Trans)glycosidases"/>
    <property type="match status" value="1"/>
</dbReference>
<feature type="transmembrane region" description="Helical" evidence="9">
    <location>
        <begin position="38"/>
        <end position="61"/>
    </location>
</feature>
<dbReference type="GO" id="GO:0005975">
    <property type="term" value="P:carbohydrate metabolic process"/>
    <property type="evidence" value="ECO:0007669"/>
    <property type="project" value="InterPro"/>
</dbReference>
<feature type="compositionally biased region" description="Low complexity" evidence="8">
    <location>
        <begin position="85"/>
        <end position="97"/>
    </location>
</feature>
<dbReference type="PANTHER" id="PTHR43630:SF1">
    <property type="entry name" value="POLY-BETA-1,6-N-ACETYL-D-GLUCOSAMINE SYNTHASE"/>
    <property type="match status" value="1"/>
</dbReference>
<gene>
    <name evidence="11" type="ORF">EUU22_03080</name>
</gene>
<dbReference type="InterPro" id="IPR029070">
    <property type="entry name" value="Chitinase_insertion_sf"/>
</dbReference>
<dbReference type="InterPro" id="IPR017853">
    <property type="entry name" value="GH"/>
</dbReference>
<sequence>MQQGPMLPAVRHARGRRAKKDAPIFYAPGSRRGTIVKVVAALVLAFFVLWFGAFGLSLYLLGKLPSPGILRDGAGAPHATETLSPQPAAATRTAPAAAQPPIAIKPPQVFGYLPYWPEWNDLSLQKTLPELNGLMPEWYRVDLPEGNLVPLGFSAPHQQRIAELVARRRPTLTLLPVVELSADNDPGKTAAALASPEISTRIAEALAREVQTQGYDGICLDAAAVPETAYRDLGRLLATLKQSFAAAGRRTCLVSPISEAPWSEPALAAAVDRYVVLAFQDPGGSPRPTPLAPQRWLTTALSAVAGAVPAEKLIVALGTGGYDWVSNSSAPRPVAFPEVARLSGLYGGGIRLDPVSLNPTTRFVDGDGNRHRIWMLDAVSFHNQLVALSRTGPMPAVAVWPSTDVDPGIWRLLDRDTGGQSVQSLLGEVPISDYVGYDGKGAFHKLVRAPETGIRDVVVDPSTGLVIAEDYVRAAEPFTVLRYGTGKPGMVALTFDDGPDRVYTNAVLDELAARKAPATFFVIGKEALDNPDIIRRIVDDGHEIGVHTFSHPALENASGWRARMELNATERLIASLTGRQTLLFRSPYGRSEGPLTGTEAGPMRLLDQQGYIVAGADIVPPDWRRIPADEIVASVLRELKAGTGNVIVLHDGGGDRTATVEATALLVDTLRAEGYRFVTLADMLGLPAEKVMPPAEGPGTTFDAVSFTSLSYLSLAINVLFWVSVVAGVARVLFVTVASHLRRRHPLRDPDYTPPVTVLIPAYCEEDTIVGTVASVLVSDYPNLRVIVVDDGSTDKTCSRLVEEYGDDPRVRIMRQSNHGKHAALNHAYTYVETDIVVAIDADTTIAPDAIGKLVRHFRDPAVGAVAGNVKVSNRDRLLTRLQALEYITAQNMDRRAAERINGMLVVPGAIGAWRCKAVEEAGYYSRQTFAEDADLTVSVIRAGYKVVYEEEAIALTKAPTGLDRFLHQRLRWLFGMMQTGWKHRGAVIEMKGLGLVSITDLLLFGVVMTALAPLVDIIFLTTLIDRAIALYLDPTAPWSEGSPYVVAAYGAFVLSDLAFGLMAFRFEKGEDKRLLLLLPLQRLFYRQLLCLSTYRAIALALTGQLMRWRKAGRTGISKAGEAVNAKTRLPRPTASPVRRPGSRFPSTHRQPPAGPSVDG</sequence>
<keyword evidence="9" id="KW-0472">Membrane</keyword>
<proteinExistence type="inferred from homology"/>
<evidence type="ECO:0000256" key="5">
    <source>
        <dbReference type="ARBA" id="ARBA00022676"/>
    </source>
</evidence>
<dbReference type="SUPFAM" id="SSF53448">
    <property type="entry name" value="Nucleotide-diphospho-sugar transferases"/>
    <property type="match status" value="1"/>
</dbReference>
<reference evidence="11 12" key="1">
    <citation type="submission" date="2019-01" db="EMBL/GenBank/DDBJ databases">
        <authorList>
            <person name="Deng T."/>
        </authorList>
    </citation>
    <scope>NUCLEOTIDE SEQUENCE [LARGE SCALE GENOMIC DNA]</scope>
    <source>
        <strain evidence="11 12">F8825</strain>
    </source>
</reference>
<evidence type="ECO:0000256" key="8">
    <source>
        <dbReference type="SAM" id="MobiDB-lite"/>
    </source>
</evidence>
<evidence type="ECO:0000256" key="4">
    <source>
        <dbReference type="ARBA" id="ARBA00020071"/>
    </source>
</evidence>
<keyword evidence="6 11" id="KW-0808">Transferase</keyword>
<keyword evidence="9" id="KW-1133">Transmembrane helix</keyword>
<dbReference type="PANTHER" id="PTHR43630">
    <property type="entry name" value="POLY-BETA-1,6-N-ACETYL-D-GLUCOSAMINE SYNTHASE"/>
    <property type="match status" value="1"/>
</dbReference>